<dbReference type="AlphaFoldDB" id="A0A7W8D1Y0"/>
<accession>A0A7W8D1Y0</accession>
<protein>
    <submittedName>
        <fullName evidence="2">DNA-binding transcriptional MerR regulator</fullName>
    </submittedName>
</protein>
<evidence type="ECO:0000259" key="1">
    <source>
        <dbReference type="Pfam" id="PF13411"/>
    </source>
</evidence>
<proteinExistence type="predicted"/>
<dbReference type="SUPFAM" id="SSF46955">
    <property type="entry name" value="Putative DNA-binding domain"/>
    <property type="match status" value="1"/>
</dbReference>
<comment type="caution">
    <text evidence="2">The sequence shown here is derived from an EMBL/GenBank/DDBJ whole genome shotgun (WGS) entry which is preliminary data.</text>
</comment>
<dbReference type="EMBL" id="JACHHD010000021">
    <property type="protein sequence ID" value="MBB5185661.1"/>
    <property type="molecule type" value="Genomic_DNA"/>
</dbReference>
<dbReference type="GO" id="GO:0003677">
    <property type="term" value="F:DNA binding"/>
    <property type="evidence" value="ECO:0007669"/>
    <property type="project" value="UniProtKB-KW"/>
</dbReference>
<organism evidence="2 3">
    <name type="scientific">Faecalicoccus acidiformans</name>
    <dbReference type="NCBI Taxonomy" id="915173"/>
    <lineage>
        <taxon>Bacteria</taxon>
        <taxon>Bacillati</taxon>
        <taxon>Bacillota</taxon>
        <taxon>Erysipelotrichia</taxon>
        <taxon>Erysipelotrichales</taxon>
        <taxon>Erysipelotrichaceae</taxon>
        <taxon>Faecalicoccus</taxon>
    </lineage>
</organism>
<gene>
    <name evidence="2" type="ORF">HNQ43_001739</name>
</gene>
<dbReference type="Gene3D" id="1.10.1660.10">
    <property type="match status" value="1"/>
</dbReference>
<dbReference type="RefSeq" id="WP_183376834.1">
    <property type="nucleotide sequence ID" value="NZ_JACHHD010000021.1"/>
</dbReference>
<dbReference type="GO" id="GO:0006355">
    <property type="term" value="P:regulation of DNA-templated transcription"/>
    <property type="evidence" value="ECO:0007669"/>
    <property type="project" value="InterPro"/>
</dbReference>
<name>A0A7W8D1Y0_9FIRM</name>
<sequence length="119" mass="13730">MTIEEASEHFGISFDKLRLYEDQGLFDCHKGANGHIEYTDDLMDYIGIIDVLTNAGAEAETLRSFMHGLMQSSITKEEKLRYLRAQRQKLLESIHLKQKSLDQLDYIIFDINKTSDSAR</sequence>
<keyword evidence="2" id="KW-0238">DNA-binding</keyword>
<dbReference type="InterPro" id="IPR000551">
    <property type="entry name" value="MerR-type_HTH_dom"/>
</dbReference>
<reference evidence="2 3" key="1">
    <citation type="submission" date="2020-08" db="EMBL/GenBank/DDBJ databases">
        <title>Genomic Encyclopedia of Type Strains, Phase IV (KMG-IV): sequencing the most valuable type-strain genomes for metagenomic binning, comparative biology and taxonomic classification.</title>
        <authorList>
            <person name="Goeker M."/>
        </authorList>
    </citation>
    <scope>NUCLEOTIDE SEQUENCE [LARGE SCALE GENOMIC DNA]</scope>
    <source>
        <strain evidence="2 3">DSM 26963</strain>
    </source>
</reference>
<dbReference type="Pfam" id="PF13411">
    <property type="entry name" value="MerR_1"/>
    <property type="match status" value="1"/>
</dbReference>
<feature type="domain" description="HTH merR-type" evidence="1">
    <location>
        <begin position="1"/>
        <end position="66"/>
    </location>
</feature>
<evidence type="ECO:0000313" key="2">
    <source>
        <dbReference type="EMBL" id="MBB5185661.1"/>
    </source>
</evidence>
<dbReference type="Proteomes" id="UP000521313">
    <property type="component" value="Unassembled WGS sequence"/>
</dbReference>
<dbReference type="InterPro" id="IPR009061">
    <property type="entry name" value="DNA-bd_dom_put_sf"/>
</dbReference>
<evidence type="ECO:0000313" key="3">
    <source>
        <dbReference type="Proteomes" id="UP000521313"/>
    </source>
</evidence>